<name>A0A1I7WG31_HETBA</name>
<evidence type="ECO:0000259" key="2">
    <source>
        <dbReference type="Pfam" id="PF10328"/>
    </source>
</evidence>
<feature type="transmembrane region" description="Helical" evidence="1">
    <location>
        <begin position="92"/>
        <end position="109"/>
    </location>
</feature>
<feature type="domain" description="7TM GPCR serpentine receptor class x (Srx)" evidence="2">
    <location>
        <begin position="2"/>
        <end position="119"/>
    </location>
</feature>
<evidence type="ECO:0000313" key="3">
    <source>
        <dbReference type="Proteomes" id="UP000095283"/>
    </source>
</evidence>
<feature type="transmembrane region" description="Helical" evidence="1">
    <location>
        <begin position="12"/>
        <end position="31"/>
    </location>
</feature>
<dbReference type="InterPro" id="IPR019430">
    <property type="entry name" value="7TM_GPCR_serpentine_rcpt_Srx"/>
</dbReference>
<dbReference type="WBParaSite" id="Hba_03886">
    <property type="protein sequence ID" value="Hba_03886"/>
    <property type="gene ID" value="Hba_03886"/>
</dbReference>
<organism evidence="3 4">
    <name type="scientific">Heterorhabditis bacteriophora</name>
    <name type="common">Entomopathogenic nematode worm</name>
    <dbReference type="NCBI Taxonomy" id="37862"/>
    <lineage>
        <taxon>Eukaryota</taxon>
        <taxon>Metazoa</taxon>
        <taxon>Ecdysozoa</taxon>
        <taxon>Nematoda</taxon>
        <taxon>Chromadorea</taxon>
        <taxon>Rhabditida</taxon>
        <taxon>Rhabditina</taxon>
        <taxon>Rhabditomorpha</taxon>
        <taxon>Strongyloidea</taxon>
        <taxon>Heterorhabditidae</taxon>
        <taxon>Heterorhabditis</taxon>
    </lineage>
</organism>
<sequence length="204" mass="23395">MQVIGAAMCCIWYTMLMLITVLSFNRLLVVISSRIFETVFSVRNTNAIITSCYLLGSVFFVLRLLPGSNYYFMTGRLSWGVDDNDGQFSRDLQTFGYFYLIIIVVLSILSNSIIIISIISLVITSVYFILTFAYMCYIQPIYACDIINYIELLLWIFLDGINPIIYISINKRLRKKVVALYYKSRKRKNVTTISVTGTGIPQRA</sequence>
<reference evidence="4" key="1">
    <citation type="submission" date="2016-11" db="UniProtKB">
        <authorList>
            <consortium name="WormBaseParasite"/>
        </authorList>
    </citation>
    <scope>IDENTIFICATION</scope>
</reference>
<dbReference type="Gene3D" id="1.20.1070.10">
    <property type="entry name" value="Rhodopsin 7-helix transmembrane proteins"/>
    <property type="match status" value="1"/>
</dbReference>
<keyword evidence="3" id="KW-1185">Reference proteome</keyword>
<proteinExistence type="predicted"/>
<evidence type="ECO:0000313" key="4">
    <source>
        <dbReference type="WBParaSite" id="Hba_03886"/>
    </source>
</evidence>
<dbReference type="SUPFAM" id="SSF81321">
    <property type="entry name" value="Family A G protein-coupled receptor-like"/>
    <property type="match status" value="1"/>
</dbReference>
<evidence type="ECO:0000256" key="1">
    <source>
        <dbReference type="SAM" id="Phobius"/>
    </source>
</evidence>
<keyword evidence="1" id="KW-0472">Membrane</keyword>
<feature type="transmembrane region" description="Helical" evidence="1">
    <location>
        <begin position="52"/>
        <end position="72"/>
    </location>
</feature>
<keyword evidence="1" id="KW-0812">Transmembrane</keyword>
<dbReference type="Pfam" id="PF10328">
    <property type="entry name" value="7TM_GPCR_Srx"/>
    <property type="match status" value="1"/>
</dbReference>
<keyword evidence="1" id="KW-1133">Transmembrane helix</keyword>
<feature type="transmembrane region" description="Helical" evidence="1">
    <location>
        <begin position="114"/>
        <end position="134"/>
    </location>
</feature>
<dbReference type="AlphaFoldDB" id="A0A1I7WG31"/>
<protein>
    <submittedName>
        <fullName evidence="4">7TM_GPCR_Srx domain-containing protein</fullName>
    </submittedName>
</protein>
<dbReference type="Proteomes" id="UP000095283">
    <property type="component" value="Unplaced"/>
</dbReference>
<feature type="transmembrane region" description="Helical" evidence="1">
    <location>
        <begin position="146"/>
        <end position="167"/>
    </location>
</feature>
<accession>A0A1I7WG31</accession>